<reference evidence="1 2" key="1">
    <citation type="submission" date="2022-11" db="EMBL/GenBank/DDBJ databases">
        <title>Comparative genomics analysis of Acidithiobacillus ferriphilus.</title>
        <authorList>
            <person name="Ma L."/>
        </authorList>
    </citation>
    <scope>NUCLEOTIDE SEQUENCE [LARGE SCALE GENOMIC DNA]</scope>
    <source>
        <strain evidence="1 2">DY15</strain>
    </source>
</reference>
<accession>A0ABU6FPV3</accession>
<dbReference type="Proteomes" id="UP001308776">
    <property type="component" value="Unassembled WGS sequence"/>
</dbReference>
<dbReference type="EMBL" id="JAQGFR010000109">
    <property type="protein sequence ID" value="MEB8513309.1"/>
    <property type="molecule type" value="Genomic_DNA"/>
</dbReference>
<comment type="caution">
    <text evidence="1">The sequence shown here is derived from an EMBL/GenBank/DDBJ whole genome shotgun (WGS) entry which is preliminary data.</text>
</comment>
<sequence length="132" mass="15027">MGIAQHGPAVHIWRIAFQDMEMRTTSSDGIHVWIARDDVMGALQIPDSAYALGFLAAEDQATLSPGPDRPDDEGERDDLPMINEIAIYEIMARFPTRPVEAFKPWLLRLRRFFFELITHTGEDADEDIIMLQ</sequence>
<evidence type="ECO:0000313" key="2">
    <source>
        <dbReference type="Proteomes" id="UP001308776"/>
    </source>
</evidence>
<organism evidence="1 2">
    <name type="scientific">Acidithiobacillus ferriphilus</name>
    <dbReference type="NCBI Taxonomy" id="1689834"/>
    <lineage>
        <taxon>Bacteria</taxon>
        <taxon>Pseudomonadati</taxon>
        <taxon>Pseudomonadota</taxon>
        <taxon>Acidithiobacillia</taxon>
        <taxon>Acidithiobacillales</taxon>
        <taxon>Acidithiobacillaceae</taxon>
        <taxon>Acidithiobacillus</taxon>
    </lineage>
</organism>
<dbReference type="RefSeq" id="WP_226859836.1">
    <property type="nucleotide sequence ID" value="NZ_JAAZUA010000150.1"/>
</dbReference>
<proteinExistence type="predicted"/>
<evidence type="ECO:0000313" key="1">
    <source>
        <dbReference type="EMBL" id="MEB8513309.1"/>
    </source>
</evidence>
<name>A0ABU6FPV3_9PROT</name>
<gene>
    <name evidence="1" type="ORF">OW717_04565</name>
</gene>
<protein>
    <recommendedName>
        <fullName evidence="3">Bro-N domain-containing protein</fullName>
    </recommendedName>
</protein>
<keyword evidence="2" id="KW-1185">Reference proteome</keyword>
<evidence type="ECO:0008006" key="3">
    <source>
        <dbReference type="Google" id="ProtNLM"/>
    </source>
</evidence>